<gene>
    <name evidence="8" type="ORF">H8717_03385</name>
</gene>
<dbReference type="InterPro" id="IPR036291">
    <property type="entry name" value="NAD(P)-bd_dom_sf"/>
</dbReference>
<feature type="domain" description="D-isomer specific 2-hydroxyacid dehydrogenase catalytic" evidence="6">
    <location>
        <begin position="4"/>
        <end position="310"/>
    </location>
</feature>
<sequence length="312" mass="33289">MAKVLITEQLHPAGPELLRAQGHQVVFFENLGGKTLGEALADADAVLVRISELRGGLLKDAKHLKVISKHGVGVDNIDLDYCRGAGIAVTIAPNGNSLSVAEHALTMMLALSKKLIPITNAYREIGFSAKNTMEGVEFTGKTVGIIGLGRIGRHLARMVTHAFGARVIAYDPYLTQAPEGVELTGDLDRVFREADFVSLHAGLTPETRHMADRRRLAMMKPGAVLINCARGGLVDEAALVEALEAGRLGGAGLDVTEPEPARPDHPLFRMPNVILTPHFAPDTTEAAVRVSTMAAQNIIDVLGGKRPEGQIV</sequence>
<reference evidence="8 9" key="1">
    <citation type="submission" date="2020-08" db="EMBL/GenBank/DDBJ databases">
        <title>Genome public.</title>
        <authorList>
            <person name="Liu C."/>
            <person name="Sun Q."/>
        </authorList>
    </citation>
    <scope>NUCLEOTIDE SEQUENCE [LARGE SCALE GENOMIC DNA]</scope>
    <source>
        <strain evidence="8 9">BX1</strain>
    </source>
</reference>
<dbReference type="Pfam" id="PF02826">
    <property type="entry name" value="2-Hacid_dh_C"/>
    <property type="match status" value="1"/>
</dbReference>
<accession>A0ABR7NIH9</accession>
<evidence type="ECO:0000259" key="7">
    <source>
        <dbReference type="Pfam" id="PF02826"/>
    </source>
</evidence>
<name>A0ABR7NIH9_9FIRM</name>
<dbReference type="Proteomes" id="UP000658131">
    <property type="component" value="Unassembled WGS sequence"/>
</dbReference>
<evidence type="ECO:0000259" key="6">
    <source>
        <dbReference type="Pfam" id="PF00389"/>
    </source>
</evidence>
<dbReference type="InterPro" id="IPR006140">
    <property type="entry name" value="D-isomer_DH_NAD-bd"/>
</dbReference>
<evidence type="ECO:0000256" key="5">
    <source>
        <dbReference type="RuleBase" id="RU003719"/>
    </source>
</evidence>
<dbReference type="InterPro" id="IPR029752">
    <property type="entry name" value="D-isomer_DH_CS1"/>
</dbReference>
<evidence type="ECO:0000256" key="4">
    <source>
        <dbReference type="ARBA" id="ARBA00023027"/>
    </source>
</evidence>
<proteinExistence type="inferred from homology"/>
<keyword evidence="2" id="KW-0028">Amino-acid biosynthesis</keyword>
<dbReference type="InterPro" id="IPR006139">
    <property type="entry name" value="D-isomer_2_OHA_DH_cat_dom"/>
</dbReference>
<evidence type="ECO:0000256" key="1">
    <source>
        <dbReference type="ARBA" id="ARBA00005854"/>
    </source>
</evidence>
<dbReference type="SUPFAM" id="SSF51735">
    <property type="entry name" value="NAD(P)-binding Rossmann-fold domains"/>
    <property type="match status" value="1"/>
</dbReference>
<dbReference type="PANTHER" id="PTHR42789">
    <property type="entry name" value="D-ISOMER SPECIFIC 2-HYDROXYACID DEHYDROGENASE FAMILY PROTEIN (AFU_ORTHOLOGUE AFUA_6G10090)"/>
    <property type="match status" value="1"/>
</dbReference>
<comment type="similarity">
    <text evidence="1 5">Belongs to the D-isomer specific 2-hydroxyacid dehydrogenase family.</text>
</comment>
<evidence type="ECO:0000256" key="2">
    <source>
        <dbReference type="ARBA" id="ARBA00022605"/>
    </source>
</evidence>
<dbReference type="RefSeq" id="WP_262399098.1">
    <property type="nucleotide sequence ID" value="NZ_JACRTB010000004.1"/>
</dbReference>
<keyword evidence="9" id="KW-1185">Reference proteome</keyword>
<dbReference type="InterPro" id="IPR050857">
    <property type="entry name" value="D-2-hydroxyacid_DH"/>
</dbReference>
<keyword evidence="4" id="KW-0520">NAD</keyword>
<dbReference type="CDD" id="cd12173">
    <property type="entry name" value="PGDH_4"/>
    <property type="match status" value="1"/>
</dbReference>
<dbReference type="Pfam" id="PF00389">
    <property type="entry name" value="2-Hacid_dh"/>
    <property type="match status" value="1"/>
</dbReference>
<evidence type="ECO:0000313" key="9">
    <source>
        <dbReference type="Proteomes" id="UP000658131"/>
    </source>
</evidence>
<comment type="caution">
    <text evidence="8">The sequence shown here is derived from an EMBL/GenBank/DDBJ whole genome shotgun (WGS) entry which is preliminary data.</text>
</comment>
<protein>
    <submittedName>
        <fullName evidence="8">Hydroxyacid dehydrogenase</fullName>
    </submittedName>
</protein>
<dbReference type="Gene3D" id="3.40.50.720">
    <property type="entry name" value="NAD(P)-binding Rossmann-like Domain"/>
    <property type="match status" value="2"/>
</dbReference>
<keyword evidence="3 5" id="KW-0560">Oxidoreductase</keyword>
<dbReference type="SUPFAM" id="SSF52283">
    <property type="entry name" value="Formate/glycerate dehydrogenase catalytic domain-like"/>
    <property type="match status" value="1"/>
</dbReference>
<feature type="domain" description="D-isomer specific 2-hydroxyacid dehydrogenase NAD-binding" evidence="7">
    <location>
        <begin position="105"/>
        <end position="280"/>
    </location>
</feature>
<evidence type="ECO:0000313" key="8">
    <source>
        <dbReference type="EMBL" id="MBC8575458.1"/>
    </source>
</evidence>
<dbReference type="PANTHER" id="PTHR42789:SF1">
    <property type="entry name" value="D-ISOMER SPECIFIC 2-HYDROXYACID DEHYDROGENASE FAMILY PROTEIN (AFU_ORTHOLOGUE AFUA_6G10090)"/>
    <property type="match status" value="1"/>
</dbReference>
<organism evidence="8 9">
    <name type="scientific">Yanshouia hominis</name>
    <dbReference type="NCBI Taxonomy" id="2763673"/>
    <lineage>
        <taxon>Bacteria</taxon>
        <taxon>Bacillati</taxon>
        <taxon>Bacillota</taxon>
        <taxon>Clostridia</taxon>
        <taxon>Eubacteriales</taxon>
        <taxon>Oscillospiraceae</taxon>
        <taxon>Yanshouia</taxon>
    </lineage>
</organism>
<evidence type="ECO:0000256" key="3">
    <source>
        <dbReference type="ARBA" id="ARBA00023002"/>
    </source>
</evidence>
<dbReference type="PROSITE" id="PS00671">
    <property type="entry name" value="D_2_HYDROXYACID_DH_3"/>
    <property type="match status" value="1"/>
</dbReference>
<dbReference type="EMBL" id="JACRTB010000004">
    <property type="protein sequence ID" value="MBC8575458.1"/>
    <property type="molecule type" value="Genomic_DNA"/>
</dbReference>
<dbReference type="PROSITE" id="PS00065">
    <property type="entry name" value="D_2_HYDROXYACID_DH_1"/>
    <property type="match status" value="1"/>
</dbReference>
<dbReference type="InterPro" id="IPR029753">
    <property type="entry name" value="D-isomer_DH_CS"/>
</dbReference>